<dbReference type="Gene3D" id="1.20.120.1020">
    <property type="entry name" value="Prion-inhibition and propagation, HeLo domain"/>
    <property type="match status" value="1"/>
</dbReference>
<dbReference type="AlphaFoldDB" id="A0A9W9S9T5"/>
<dbReference type="InterPro" id="IPR029498">
    <property type="entry name" value="HeLo_dom"/>
</dbReference>
<evidence type="ECO:0000259" key="2">
    <source>
        <dbReference type="Pfam" id="PF14479"/>
    </source>
</evidence>
<feature type="domain" description="Prion-inhibition and propagation HeLo" evidence="2">
    <location>
        <begin position="6"/>
        <end position="164"/>
    </location>
</feature>
<dbReference type="InterPro" id="IPR038305">
    <property type="entry name" value="HeLo_sf"/>
</dbReference>
<evidence type="ECO:0000256" key="1">
    <source>
        <dbReference type="SAM" id="MobiDB-lite"/>
    </source>
</evidence>
<sequence>MEPVSFAVGIIGLAGLFSTCLEAVARFDSWKEYDSEFGSLVAQFKAQKLRLIRWGLAVGLEDDEISYEHNPLLDDPKIESTIKDLLSAINAVCRDEDKAFLTPMLGKDENPTKDQLTPRHAPRESKRQRLGWVLRTKAKRVAQVDHFSKLVETLHDLIPIEDPKGHKGRKPTGDKVSEADAWQTELKNILKSIETQIEGHTYPIIHS</sequence>
<accession>A0A9W9S9T5</accession>
<dbReference type="GeneID" id="81462168"/>
<dbReference type="EMBL" id="JAPZBT010000002">
    <property type="protein sequence ID" value="KAJ5373249.1"/>
    <property type="molecule type" value="Genomic_DNA"/>
</dbReference>
<dbReference type="RefSeq" id="XP_056579235.1">
    <property type="nucleotide sequence ID" value="XM_056722985.1"/>
</dbReference>
<gene>
    <name evidence="3" type="ORF">N7517_005255</name>
</gene>
<keyword evidence="4" id="KW-1185">Reference proteome</keyword>
<evidence type="ECO:0000313" key="4">
    <source>
        <dbReference type="Proteomes" id="UP001147752"/>
    </source>
</evidence>
<evidence type="ECO:0000313" key="3">
    <source>
        <dbReference type="EMBL" id="KAJ5373249.1"/>
    </source>
</evidence>
<name>A0A9W9S9T5_9EURO</name>
<dbReference type="OrthoDB" id="341259at2759"/>
<reference evidence="3" key="2">
    <citation type="journal article" date="2023" name="IMA Fungus">
        <title>Comparative genomic study of the Penicillium genus elucidates a diverse pangenome and 15 lateral gene transfer events.</title>
        <authorList>
            <person name="Petersen C."/>
            <person name="Sorensen T."/>
            <person name="Nielsen M.R."/>
            <person name="Sondergaard T.E."/>
            <person name="Sorensen J.L."/>
            <person name="Fitzpatrick D.A."/>
            <person name="Frisvad J.C."/>
            <person name="Nielsen K.L."/>
        </authorList>
    </citation>
    <scope>NUCLEOTIDE SEQUENCE</scope>
    <source>
        <strain evidence="3">IBT 3081</strain>
    </source>
</reference>
<protein>
    <recommendedName>
        <fullName evidence="2">Prion-inhibition and propagation HeLo domain-containing protein</fullName>
    </recommendedName>
</protein>
<proteinExistence type="predicted"/>
<feature type="region of interest" description="Disordered" evidence="1">
    <location>
        <begin position="103"/>
        <end position="124"/>
    </location>
</feature>
<organism evidence="3 4">
    <name type="scientific">Penicillium concentricum</name>
    <dbReference type="NCBI Taxonomy" id="293559"/>
    <lineage>
        <taxon>Eukaryota</taxon>
        <taxon>Fungi</taxon>
        <taxon>Dikarya</taxon>
        <taxon>Ascomycota</taxon>
        <taxon>Pezizomycotina</taxon>
        <taxon>Eurotiomycetes</taxon>
        <taxon>Eurotiomycetidae</taxon>
        <taxon>Eurotiales</taxon>
        <taxon>Aspergillaceae</taxon>
        <taxon>Penicillium</taxon>
    </lineage>
</organism>
<comment type="caution">
    <text evidence="3">The sequence shown here is derived from an EMBL/GenBank/DDBJ whole genome shotgun (WGS) entry which is preliminary data.</text>
</comment>
<reference evidence="3" key="1">
    <citation type="submission" date="2022-12" db="EMBL/GenBank/DDBJ databases">
        <authorList>
            <person name="Petersen C."/>
        </authorList>
    </citation>
    <scope>NUCLEOTIDE SEQUENCE</scope>
    <source>
        <strain evidence="3">IBT 3081</strain>
    </source>
</reference>
<dbReference type="Pfam" id="PF14479">
    <property type="entry name" value="HeLo"/>
    <property type="match status" value="1"/>
</dbReference>
<dbReference type="Proteomes" id="UP001147752">
    <property type="component" value="Unassembled WGS sequence"/>
</dbReference>